<dbReference type="AlphaFoldDB" id="A0A2U2J2T2"/>
<reference evidence="2 3" key="1">
    <citation type="submission" date="2018-05" db="EMBL/GenBank/DDBJ databases">
        <title>Genome of Sphingosinicella humi QZX222.</title>
        <authorList>
            <person name="Qiao Z."/>
            <person name="Wang G."/>
        </authorList>
    </citation>
    <scope>NUCLEOTIDE SEQUENCE [LARGE SCALE GENOMIC DNA]</scope>
    <source>
        <strain evidence="2 3">QZX222</strain>
    </source>
</reference>
<evidence type="ECO:0000259" key="1">
    <source>
        <dbReference type="Pfam" id="PF13274"/>
    </source>
</evidence>
<gene>
    <name evidence="2" type="ORF">DF286_06900</name>
</gene>
<comment type="caution">
    <text evidence="2">The sequence shown here is derived from an EMBL/GenBank/DDBJ whole genome shotgun (WGS) entry which is preliminary data.</text>
</comment>
<dbReference type="OrthoDB" id="9799173at2"/>
<evidence type="ECO:0000313" key="3">
    <source>
        <dbReference type="Proteomes" id="UP000245916"/>
    </source>
</evidence>
<keyword evidence="3" id="KW-1185">Reference proteome</keyword>
<sequence length="138" mass="15894">MALNKIIYFIVEKALIERGELLTAAKIEAWEHGPVFREIYHSFKCHGDGPITSRAHKFDSATRSMVEAKELFGHDDEELFDEALDSYLHLTASQLRALSHQSGSPWHRVWWHEGRFNPGMEISIETIHESFSQEAKQS</sequence>
<accession>A0A2U2J2T2</accession>
<evidence type="ECO:0000313" key="2">
    <source>
        <dbReference type="EMBL" id="PWG02622.1"/>
    </source>
</evidence>
<name>A0A2U2J2T2_9SPHN</name>
<dbReference type="InterPro" id="IPR025272">
    <property type="entry name" value="SocA_Panacea"/>
</dbReference>
<dbReference type="Proteomes" id="UP000245916">
    <property type="component" value="Unassembled WGS sequence"/>
</dbReference>
<protein>
    <recommendedName>
        <fullName evidence="1">Antitoxin SocA-like Panacea domain-containing protein</fullName>
    </recommendedName>
</protein>
<feature type="domain" description="Antitoxin SocA-like Panacea" evidence="1">
    <location>
        <begin position="3"/>
        <end position="107"/>
    </location>
</feature>
<dbReference type="Pfam" id="PF13274">
    <property type="entry name" value="SocA_Panacea"/>
    <property type="match status" value="1"/>
</dbReference>
<dbReference type="RefSeq" id="WP_109270762.1">
    <property type="nucleotide sequence ID" value="NZ_QFFF01000001.1"/>
</dbReference>
<organism evidence="2 3">
    <name type="scientific">Allosphingosinicella humi</name>
    <dbReference type="NCBI Taxonomy" id="2068657"/>
    <lineage>
        <taxon>Bacteria</taxon>
        <taxon>Pseudomonadati</taxon>
        <taxon>Pseudomonadota</taxon>
        <taxon>Alphaproteobacteria</taxon>
        <taxon>Sphingomonadales</taxon>
        <taxon>Sphingomonadaceae</taxon>
        <taxon>Allosphingosinicella</taxon>
    </lineage>
</organism>
<proteinExistence type="predicted"/>
<dbReference type="EMBL" id="QFFF01000001">
    <property type="protein sequence ID" value="PWG02622.1"/>
    <property type="molecule type" value="Genomic_DNA"/>
</dbReference>